<proteinExistence type="predicted"/>
<dbReference type="EMBL" id="AYZD01000015">
    <property type="protein sequence ID" value="KRM96468.1"/>
    <property type="molecule type" value="Genomic_DNA"/>
</dbReference>
<dbReference type="Proteomes" id="UP000051015">
    <property type="component" value="Unassembled WGS sequence"/>
</dbReference>
<accession>A0A0R2D3F0</accession>
<dbReference type="PATRIC" id="fig|1423725.3.peg.786"/>
<evidence type="ECO:0000313" key="1">
    <source>
        <dbReference type="EMBL" id="KRM96468.1"/>
    </source>
</evidence>
<sequence>MTDDLCKQGKNYRYIKKCRAYDFETRHFFVKNDGEKSGATEFLKVHVFAKFNMVRNCITA</sequence>
<organism evidence="1 2">
    <name type="scientific">Liquorilactobacillus aquaticus DSM 21051</name>
    <dbReference type="NCBI Taxonomy" id="1423725"/>
    <lineage>
        <taxon>Bacteria</taxon>
        <taxon>Bacillati</taxon>
        <taxon>Bacillota</taxon>
        <taxon>Bacilli</taxon>
        <taxon>Lactobacillales</taxon>
        <taxon>Lactobacillaceae</taxon>
        <taxon>Liquorilactobacillus</taxon>
    </lineage>
</organism>
<protein>
    <submittedName>
        <fullName evidence="1">Uncharacterized protein</fullName>
    </submittedName>
</protein>
<dbReference type="AlphaFoldDB" id="A0A0R2D3F0"/>
<name>A0A0R2D3F0_9LACO</name>
<evidence type="ECO:0000313" key="2">
    <source>
        <dbReference type="Proteomes" id="UP000051015"/>
    </source>
</evidence>
<reference evidence="1 2" key="1">
    <citation type="journal article" date="2015" name="Genome Announc.">
        <title>Expanding the biotechnology potential of lactobacilli through comparative genomics of 213 strains and associated genera.</title>
        <authorList>
            <person name="Sun Z."/>
            <person name="Harris H.M."/>
            <person name="McCann A."/>
            <person name="Guo C."/>
            <person name="Argimon S."/>
            <person name="Zhang W."/>
            <person name="Yang X."/>
            <person name="Jeffery I.B."/>
            <person name="Cooney J.C."/>
            <person name="Kagawa T.F."/>
            <person name="Liu W."/>
            <person name="Song Y."/>
            <person name="Salvetti E."/>
            <person name="Wrobel A."/>
            <person name="Rasinkangas P."/>
            <person name="Parkhill J."/>
            <person name="Rea M.C."/>
            <person name="O'Sullivan O."/>
            <person name="Ritari J."/>
            <person name="Douillard F.P."/>
            <person name="Paul Ross R."/>
            <person name="Yang R."/>
            <person name="Briner A.E."/>
            <person name="Felis G.E."/>
            <person name="de Vos W.M."/>
            <person name="Barrangou R."/>
            <person name="Klaenhammer T.R."/>
            <person name="Caufield P.W."/>
            <person name="Cui Y."/>
            <person name="Zhang H."/>
            <person name="O'Toole P.W."/>
        </authorList>
    </citation>
    <scope>NUCLEOTIDE SEQUENCE [LARGE SCALE GENOMIC DNA]</scope>
    <source>
        <strain evidence="1 2">DSM 21051</strain>
    </source>
</reference>
<comment type="caution">
    <text evidence="1">The sequence shown here is derived from an EMBL/GenBank/DDBJ whole genome shotgun (WGS) entry which is preliminary data.</text>
</comment>
<gene>
    <name evidence="1" type="ORF">FC19_GL000762</name>
</gene>
<keyword evidence="2" id="KW-1185">Reference proteome</keyword>